<feature type="chain" id="PRO_5022901662" description="Sushi domain-containing protein" evidence="3">
    <location>
        <begin position="19"/>
        <end position="223"/>
    </location>
</feature>
<dbReference type="Proteomes" id="UP000324091">
    <property type="component" value="Chromosome 14"/>
</dbReference>
<evidence type="ECO:0000256" key="1">
    <source>
        <dbReference type="ARBA" id="ARBA00023157"/>
    </source>
</evidence>
<protein>
    <recommendedName>
        <fullName evidence="4">Sushi domain-containing protein</fullName>
    </recommendedName>
</protein>
<keyword evidence="2" id="KW-0768">Sushi</keyword>
<feature type="signal peptide" evidence="3">
    <location>
        <begin position="1"/>
        <end position="18"/>
    </location>
</feature>
<dbReference type="AlphaFoldDB" id="A0A5C6P7L5"/>
<dbReference type="EMBL" id="RHFK02000006">
    <property type="protein sequence ID" value="TWW74821.1"/>
    <property type="molecule type" value="Genomic_DNA"/>
</dbReference>
<reference evidence="5 6" key="1">
    <citation type="submission" date="2019-04" db="EMBL/GenBank/DDBJ databases">
        <title>Chromosome genome assembly for Takifugu flavidus.</title>
        <authorList>
            <person name="Xiao S."/>
        </authorList>
    </citation>
    <scope>NUCLEOTIDE SEQUENCE [LARGE SCALE GENOMIC DNA]</scope>
    <source>
        <strain evidence="5">HTHZ2018</strain>
        <tissue evidence="5">Muscle</tissue>
    </source>
</reference>
<gene>
    <name evidence="5" type="ORF">D4764_14G0008240</name>
</gene>
<dbReference type="SMART" id="SM00032">
    <property type="entry name" value="CCP"/>
    <property type="match status" value="1"/>
</dbReference>
<proteinExistence type="predicted"/>
<dbReference type="InterPro" id="IPR035976">
    <property type="entry name" value="Sushi/SCR/CCP_sf"/>
</dbReference>
<keyword evidence="1" id="KW-1015">Disulfide bond</keyword>
<evidence type="ECO:0000313" key="5">
    <source>
        <dbReference type="EMBL" id="TWW74821.1"/>
    </source>
</evidence>
<feature type="domain" description="Sushi" evidence="4">
    <location>
        <begin position="89"/>
        <end position="145"/>
    </location>
</feature>
<dbReference type="Gene3D" id="2.10.70.10">
    <property type="entry name" value="Complement Module, domain 1"/>
    <property type="match status" value="1"/>
</dbReference>
<evidence type="ECO:0000313" key="6">
    <source>
        <dbReference type="Proteomes" id="UP000324091"/>
    </source>
</evidence>
<name>A0A5C6P7L5_9TELE</name>
<evidence type="ECO:0000259" key="4">
    <source>
        <dbReference type="PROSITE" id="PS50923"/>
    </source>
</evidence>
<dbReference type="SUPFAM" id="SSF57535">
    <property type="entry name" value="Complement control module/SCR domain"/>
    <property type="match status" value="1"/>
</dbReference>
<comment type="caution">
    <text evidence="2">Lacks conserved residue(s) required for the propagation of feature annotation.</text>
</comment>
<comment type="caution">
    <text evidence="5">The sequence shown here is derived from an EMBL/GenBank/DDBJ whole genome shotgun (WGS) entry which is preliminary data.</text>
</comment>
<evidence type="ECO:0000256" key="2">
    <source>
        <dbReference type="PROSITE-ProRule" id="PRU00302"/>
    </source>
</evidence>
<accession>A0A5C6P7L5</accession>
<dbReference type="CDD" id="cd00033">
    <property type="entry name" value="CCP"/>
    <property type="match status" value="1"/>
</dbReference>
<organism evidence="5 6">
    <name type="scientific">Takifugu flavidus</name>
    <name type="common">sansaifugu</name>
    <dbReference type="NCBI Taxonomy" id="433684"/>
    <lineage>
        <taxon>Eukaryota</taxon>
        <taxon>Metazoa</taxon>
        <taxon>Chordata</taxon>
        <taxon>Craniata</taxon>
        <taxon>Vertebrata</taxon>
        <taxon>Euteleostomi</taxon>
        <taxon>Actinopterygii</taxon>
        <taxon>Neopterygii</taxon>
        <taxon>Teleostei</taxon>
        <taxon>Neoteleostei</taxon>
        <taxon>Acanthomorphata</taxon>
        <taxon>Eupercaria</taxon>
        <taxon>Tetraodontiformes</taxon>
        <taxon>Tetradontoidea</taxon>
        <taxon>Tetraodontidae</taxon>
        <taxon>Takifugu</taxon>
    </lineage>
</organism>
<evidence type="ECO:0000256" key="3">
    <source>
        <dbReference type="SAM" id="SignalP"/>
    </source>
</evidence>
<dbReference type="InterPro" id="IPR000436">
    <property type="entry name" value="Sushi_SCR_CCP_dom"/>
</dbReference>
<keyword evidence="3" id="KW-0732">Signal</keyword>
<dbReference type="PROSITE" id="PS50923">
    <property type="entry name" value="SUSHI"/>
    <property type="match status" value="1"/>
</dbReference>
<dbReference type="Pfam" id="PF00084">
    <property type="entry name" value="Sushi"/>
    <property type="match status" value="1"/>
</dbReference>
<keyword evidence="6" id="KW-1185">Reference proteome</keyword>
<sequence>MATVGVILLLLLPFGCLQQIIPQIPEWTEELEGSGVIEWTPEVVINDTYWSGSAPLCVGGCRAQHQELRRDRCGDSSCCWLGYKTLCKVNCGPPDVDYNGVVFGNDWWVGSVVRYACRSGFMLVGSPTRACQPDGRWTPKPVCLRMCQRGRIEVSERELNGTCNATCTNKSYFGPPKHGCTRIDNCKKKETGWKRFFAQCVPCICDCALSCRESFSRKAWSHK</sequence>